<evidence type="ECO:0000256" key="1">
    <source>
        <dbReference type="ARBA" id="ARBA00007301"/>
    </source>
</evidence>
<feature type="binding site" evidence="6">
    <location>
        <begin position="63"/>
        <end position="64"/>
    </location>
    <ligand>
        <name>FMN</name>
        <dbReference type="ChEBI" id="CHEBI:58210"/>
    </ligand>
</feature>
<feature type="binding site" evidence="6">
    <location>
        <begin position="48"/>
        <end position="53"/>
    </location>
    <ligand>
        <name>FMN</name>
        <dbReference type="ChEBI" id="CHEBI:58210"/>
    </ligand>
</feature>
<keyword evidence="3 6" id="KW-0288">FMN</keyword>
<feature type="binding site" evidence="6">
    <location>
        <begin position="127"/>
        <end position="128"/>
    </location>
    <ligand>
        <name>FMN</name>
        <dbReference type="ChEBI" id="CHEBI:58210"/>
    </ligand>
</feature>
<dbReference type="HAMAP" id="MF_01629">
    <property type="entry name" value="PdxH"/>
    <property type="match status" value="1"/>
</dbReference>
<evidence type="ECO:0000259" key="7">
    <source>
        <dbReference type="Pfam" id="PF01243"/>
    </source>
</evidence>
<dbReference type="SUPFAM" id="SSF50475">
    <property type="entry name" value="FMN-binding split barrel"/>
    <property type="match status" value="1"/>
</dbReference>
<evidence type="ECO:0000313" key="9">
    <source>
        <dbReference type="EMBL" id="MBB5344075.1"/>
    </source>
</evidence>
<dbReference type="EC" id="1.4.3.5" evidence="5"/>
<feature type="domain" description="Pyridoxine 5'-phosphate oxidase dimerisation C-terminal" evidence="8">
    <location>
        <begin position="158"/>
        <end position="198"/>
    </location>
</feature>
<comment type="caution">
    <text evidence="9">The sequence shown here is derived from an EMBL/GenBank/DDBJ whole genome shotgun (WGS) entry which is preliminary data.</text>
</comment>
<comment type="cofactor">
    <cofactor evidence="6">
        <name>FMN</name>
        <dbReference type="ChEBI" id="CHEBI:58210"/>
    </cofactor>
    <text evidence="6">Binds 1 FMN per subunit.</text>
</comment>
<dbReference type="InterPro" id="IPR000659">
    <property type="entry name" value="Pyridox_Oxase"/>
</dbReference>
<dbReference type="AlphaFoldDB" id="A0A7W8N5J3"/>
<dbReference type="InterPro" id="IPR019576">
    <property type="entry name" value="Pyridoxamine_oxidase_dimer_C"/>
</dbReference>
<feature type="binding site" evidence="6">
    <location>
        <position position="181"/>
    </location>
    <ligand>
        <name>FMN</name>
        <dbReference type="ChEBI" id="CHEBI:58210"/>
    </ligand>
</feature>
<evidence type="ECO:0000313" key="10">
    <source>
        <dbReference type="Proteomes" id="UP000569092"/>
    </source>
</evidence>
<dbReference type="Pfam" id="PF10590">
    <property type="entry name" value="PNP_phzG_C"/>
    <property type="match status" value="1"/>
</dbReference>
<dbReference type="NCBIfam" id="NF004231">
    <property type="entry name" value="PRK05679.1"/>
    <property type="match status" value="1"/>
</dbReference>
<evidence type="ECO:0000256" key="2">
    <source>
        <dbReference type="ARBA" id="ARBA00022630"/>
    </source>
</evidence>
<sequence length="198" mass="22791">MREIDVERAVDPFALFGLWLSDAEAAELNDPNAVALATATREGVPSVRMVLMKRADERGFCFYTNAESQKGLELAENPRAAMCFHWKSRRRQVRVSGSVAELPGEDADEYFHSRSRLSQLGAAASEQSRVLASREALVERVKELEREFPGEIPRPEYWRGYVLRPERIEFWKDGEGRLHDRFLFTRSSGVWNKERLFP</sequence>
<dbReference type="InterPro" id="IPR011576">
    <property type="entry name" value="Pyridox_Oxase_N"/>
</dbReference>
<dbReference type="Pfam" id="PF01243">
    <property type="entry name" value="PNPOx_N"/>
    <property type="match status" value="1"/>
</dbReference>
<dbReference type="Gene3D" id="2.30.110.10">
    <property type="entry name" value="Electron Transport, Fmn-binding Protein, Chain A"/>
    <property type="match status" value="1"/>
</dbReference>
<dbReference type="GO" id="GO:0010181">
    <property type="term" value="F:FMN binding"/>
    <property type="evidence" value="ECO:0007669"/>
    <property type="project" value="UniProtKB-UniRule"/>
</dbReference>
<dbReference type="InterPro" id="IPR012349">
    <property type="entry name" value="Split_barrel_FMN-bd"/>
</dbReference>
<accession>A0A7W8N5J3</accession>
<dbReference type="GO" id="GO:0004733">
    <property type="term" value="F:pyridoxamine phosphate oxidase activity"/>
    <property type="evidence" value="ECO:0007669"/>
    <property type="project" value="UniProtKB-UniRule"/>
</dbReference>
<dbReference type="PANTHER" id="PTHR10851">
    <property type="entry name" value="PYRIDOXINE-5-PHOSPHATE OXIDASE"/>
    <property type="match status" value="1"/>
</dbReference>
<protein>
    <recommendedName>
        <fullName evidence="5">Pyridoxamine 5'-phosphate oxidase</fullName>
        <ecNumber evidence="5">1.4.3.5</ecNumber>
    </recommendedName>
</protein>
<evidence type="ECO:0000259" key="8">
    <source>
        <dbReference type="Pfam" id="PF10590"/>
    </source>
</evidence>
<comment type="similarity">
    <text evidence="1">Belongs to the pyridoxamine 5'-phosphate oxidase family.</text>
</comment>
<keyword evidence="4 9" id="KW-0560">Oxidoreductase</keyword>
<feature type="binding site" evidence="6">
    <location>
        <position position="70"/>
    </location>
    <ligand>
        <name>FMN</name>
        <dbReference type="ChEBI" id="CHEBI:58210"/>
    </ligand>
</feature>
<evidence type="ECO:0000256" key="3">
    <source>
        <dbReference type="ARBA" id="ARBA00022643"/>
    </source>
</evidence>
<feature type="domain" description="Pyridoxamine 5'-phosphate oxidase N-terminal" evidence="7">
    <location>
        <begin position="22"/>
        <end position="144"/>
    </location>
</feature>
<reference evidence="9 10" key="1">
    <citation type="submission" date="2020-08" db="EMBL/GenBank/DDBJ databases">
        <title>Genomic Encyclopedia of Type Strains, Phase IV (KMG-V): Genome sequencing to study the core and pangenomes of soil and plant-associated prokaryotes.</title>
        <authorList>
            <person name="Whitman W."/>
        </authorList>
    </citation>
    <scope>NUCLEOTIDE SEQUENCE [LARGE SCALE GENOMIC DNA]</scope>
    <source>
        <strain evidence="9 10">M8US30</strain>
    </source>
</reference>
<organism evidence="9 10">
    <name type="scientific">Tunturiibacter lichenicola</name>
    <dbReference type="NCBI Taxonomy" id="2051959"/>
    <lineage>
        <taxon>Bacteria</taxon>
        <taxon>Pseudomonadati</taxon>
        <taxon>Acidobacteriota</taxon>
        <taxon>Terriglobia</taxon>
        <taxon>Terriglobales</taxon>
        <taxon>Acidobacteriaceae</taxon>
        <taxon>Tunturiibacter</taxon>
    </lineage>
</organism>
<evidence type="ECO:0000256" key="5">
    <source>
        <dbReference type="NCBIfam" id="TIGR00558"/>
    </source>
</evidence>
<dbReference type="NCBIfam" id="TIGR00558">
    <property type="entry name" value="pdxH"/>
    <property type="match status" value="1"/>
</dbReference>
<dbReference type="PIRSF" id="PIRSF000190">
    <property type="entry name" value="Pyd_amn-ph_oxd"/>
    <property type="match status" value="1"/>
</dbReference>
<feature type="binding site" evidence="6">
    <location>
        <position position="92"/>
    </location>
    <ligand>
        <name>FMN</name>
        <dbReference type="ChEBI" id="CHEBI:58210"/>
    </ligand>
</feature>
<gene>
    <name evidence="9" type="ORF">HDF10_002054</name>
</gene>
<dbReference type="PANTHER" id="PTHR10851:SF0">
    <property type="entry name" value="PYRIDOXINE-5'-PHOSPHATE OXIDASE"/>
    <property type="match status" value="1"/>
</dbReference>
<name>A0A7W8N5J3_9BACT</name>
<feature type="binding site" evidence="6">
    <location>
        <position position="171"/>
    </location>
    <ligand>
        <name>FMN</name>
        <dbReference type="ChEBI" id="CHEBI:58210"/>
    </ligand>
</feature>
<keyword evidence="2" id="KW-0285">Flavoprotein</keyword>
<dbReference type="Proteomes" id="UP000569092">
    <property type="component" value="Unassembled WGS sequence"/>
</dbReference>
<dbReference type="GO" id="GO:0008615">
    <property type="term" value="P:pyridoxine biosynthetic process"/>
    <property type="evidence" value="ECO:0007669"/>
    <property type="project" value="UniProtKB-UniRule"/>
</dbReference>
<proteinExistence type="inferred from homology"/>
<evidence type="ECO:0000256" key="6">
    <source>
        <dbReference type="PIRSR" id="PIRSR000190-2"/>
    </source>
</evidence>
<dbReference type="EMBL" id="JACHDZ010000003">
    <property type="protein sequence ID" value="MBB5344075.1"/>
    <property type="molecule type" value="Genomic_DNA"/>
</dbReference>
<evidence type="ECO:0000256" key="4">
    <source>
        <dbReference type="ARBA" id="ARBA00023002"/>
    </source>
</evidence>